<dbReference type="GeneID" id="39984170"/>
<name>A0A1X0NZS4_9TRYP</name>
<dbReference type="Proteomes" id="UP000192257">
    <property type="component" value="Unassembled WGS sequence"/>
</dbReference>
<evidence type="ECO:0000313" key="1">
    <source>
        <dbReference type="EMBL" id="ORC90101.1"/>
    </source>
</evidence>
<proteinExistence type="predicted"/>
<accession>A0A1X0NZS4</accession>
<dbReference type="OrthoDB" id="263759at2759"/>
<organism evidence="1 2">
    <name type="scientific">Trypanosoma theileri</name>
    <dbReference type="NCBI Taxonomy" id="67003"/>
    <lineage>
        <taxon>Eukaryota</taxon>
        <taxon>Discoba</taxon>
        <taxon>Euglenozoa</taxon>
        <taxon>Kinetoplastea</taxon>
        <taxon>Metakinetoplastina</taxon>
        <taxon>Trypanosomatida</taxon>
        <taxon>Trypanosomatidae</taxon>
        <taxon>Trypanosoma</taxon>
    </lineage>
</organism>
<keyword evidence="2" id="KW-1185">Reference proteome</keyword>
<dbReference type="AlphaFoldDB" id="A0A1X0NZS4"/>
<reference evidence="1 2" key="1">
    <citation type="submission" date="2017-03" db="EMBL/GenBank/DDBJ databases">
        <title>An alternative strategy for trypanosome survival in the mammalian bloodstream revealed through genome and transcriptome analysis of the ubiquitous bovine parasite Trypanosoma (Megatrypanum) theileri.</title>
        <authorList>
            <person name="Kelly S."/>
            <person name="Ivens A."/>
            <person name="Mott A."/>
            <person name="O'Neill E."/>
            <person name="Emms D."/>
            <person name="Macleod O."/>
            <person name="Voorheis P."/>
            <person name="Matthews J."/>
            <person name="Matthews K."/>
            <person name="Carrington M."/>
        </authorList>
    </citation>
    <scope>NUCLEOTIDE SEQUENCE [LARGE SCALE GENOMIC DNA]</scope>
    <source>
        <strain evidence="1">Edinburgh</strain>
    </source>
</reference>
<dbReference type="VEuPathDB" id="TriTrypDB:TM35_000091510"/>
<sequence length="332" mass="34617">MNLFLTYRGSGSSGGVMMFILVRGVRLTAQSLASMRLTGVLSPLLLGDAIAGHVALCGRAQMEALLFVSARLAVHSPRCLALLLERAAGGGGAAAWIARQPLGRQVMAVGLCGTAAPAAATAAVQLSVYAAALAARVAARPAAAALATRQFCHDATTVVAAGGASIVAGGCGAVIGGLLLPGVGTVLGSLVGSIGGGYLPYLLRSSGPCVEWEQNHILMREEEDEHGCRRVLAIAEEEGDWLIIADTNVDSEFIFCDITAADTSNSNVHFCVEEPLVGNASTTSRQSSICWWDCDENYSVEKERYMDAAEYSWMLTSEADAISHLNTVEGKV</sequence>
<comment type="caution">
    <text evidence="1">The sequence shown here is derived from an EMBL/GenBank/DDBJ whole genome shotgun (WGS) entry which is preliminary data.</text>
</comment>
<protein>
    <submittedName>
        <fullName evidence="1">Uncharacterized protein</fullName>
    </submittedName>
</protein>
<dbReference type="EMBL" id="NBCO01000009">
    <property type="protein sequence ID" value="ORC90101.1"/>
    <property type="molecule type" value="Genomic_DNA"/>
</dbReference>
<evidence type="ECO:0000313" key="2">
    <source>
        <dbReference type="Proteomes" id="UP000192257"/>
    </source>
</evidence>
<dbReference type="RefSeq" id="XP_028884167.1">
    <property type="nucleotide sequence ID" value="XM_029024390.1"/>
</dbReference>
<gene>
    <name evidence="1" type="ORF">TM35_000091510</name>
</gene>